<dbReference type="AlphaFoldDB" id="A0AAV3VWJ7"/>
<dbReference type="Gene3D" id="3.40.50.2300">
    <property type="match status" value="1"/>
</dbReference>
<keyword evidence="1" id="KW-1133">Transmembrane helix</keyword>
<keyword evidence="3" id="KW-1185">Reference proteome</keyword>
<proteinExistence type="predicted"/>
<dbReference type="Proteomes" id="UP000325212">
    <property type="component" value="Unassembled WGS sequence"/>
</dbReference>
<reference evidence="2 3" key="1">
    <citation type="submission" date="2019-06" db="EMBL/GenBank/DDBJ databases">
        <title>Draft genome sequence of Clostridium diolis DSM 15410.</title>
        <authorList>
            <person name="Kobayashi H."/>
            <person name="Tanizawa Y."/>
            <person name="Tohno M."/>
        </authorList>
    </citation>
    <scope>NUCLEOTIDE SEQUENCE [LARGE SCALE GENOMIC DNA]</scope>
    <source>
        <strain evidence="2 3">DSM 15410</strain>
    </source>
</reference>
<evidence type="ECO:0000313" key="2">
    <source>
        <dbReference type="EMBL" id="GEA30583.1"/>
    </source>
</evidence>
<keyword evidence="1" id="KW-0472">Membrane</keyword>
<feature type="transmembrane region" description="Helical" evidence="1">
    <location>
        <begin position="7"/>
        <end position="26"/>
    </location>
</feature>
<accession>A0AAV3VWJ7</accession>
<dbReference type="RefSeq" id="WP_039771416.1">
    <property type="nucleotide sequence ID" value="NZ_BJLA01000004.1"/>
</dbReference>
<name>A0AAV3VWJ7_9CLOT</name>
<dbReference type="EMBL" id="BJLA01000004">
    <property type="protein sequence ID" value="GEA30583.1"/>
    <property type="molecule type" value="Genomic_DNA"/>
</dbReference>
<sequence length="97" mass="11381">MKLLKKILLIIELVVFIFTMIFSNSYKEAHAQTANQQQNSVKASVLLYRFDDAYISLVRQSLEDIPKNNEGKIEFTFYDVRDSQAIQNQMLLRLEFC</sequence>
<gene>
    <name evidence="2" type="ORF">CDIOL_15060</name>
</gene>
<organism evidence="2 3">
    <name type="scientific">Clostridium diolis</name>
    <dbReference type="NCBI Taxonomy" id="223919"/>
    <lineage>
        <taxon>Bacteria</taxon>
        <taxon>Bacillati</taxon>
        <taxon>Bacillota</taxon>
        <taxon>Clostridia</taxon>
        <taxon>Eubacteriales</taxon>
        <taxon>Clostridiaceae</taxon>
        <taxon>Clostridium</taxon>
    </lineage>
</organism>
<comment type="caution">
    <text evidence="2">The sequence shown here is derived from an EMBL/GenBank/DDBJ whole genome shotgun (WGS) entry which is preliminary data.</text>
</comment>
<evidence type="ECO:0000313" key="3">
    <source>
        <dbReference type="Proteomes" id="UP000325212"/>
    </source>
</evidence>
<evidence type="ECO:0000256" key="1">
    <source>
        <dbReference type="SAM" id="Phobius"/>
    </source>
</evidence>
<protein>
    <submittedName>
        <fullName evidence="2">Uncharacterized protein</fullName>
    </submittedName>
</protein>
<keyword evidence="1" id="KW-0812">Transmembrane</keyword>